<organism evidence="1 2">
    <name type="scientific">Marasmiellus scandens</name>
    <dbReference type="NCBI Taxonomy" id="2682957"/>
    <lineage>
        <taxon>Eukaryota</taxon>
        <taxon>Fungi</taxon>
        <taxon>Dikarya</taxon>
        <taxon>Basidiomycota</taxon>
        <taxon>Agaricomycotina</taxon>
        <taxon>Agaricomycetes</taxon>
        <taxon>Agaricomycetidae</taxon>
        <taxon>Agaricales</taxon>
        <taxon>Marasmiineae</taxon>
        <taxon>Omphalotaceae</taxon>
        <taxon>Marasmiellus</taxon>
    </lineage>
</organism>
<comment type="caution">
    <text evidence="1">The sequence shown here is derived from an EMBL/GenBank/DDBJ whole genome shotgun (WGS) entry which is preliminary data.</text>
</comment>
<evidence type="ECO:0008006" key="3">
    <source>
        <dbReference type="Google" id="ProtNLM"/>
    </source>
</evidence>
<dbReference type="SUPFAM" id="SSF48264">
    <property type="entry name" value="Cytochrome P450"/>
    <property type="match status" value="1"/>
</dbReference>
<evidence type="ECO:0000313" key="1">
    <source>
        <dbReference type="EMBL" id="KAK7469039.1"/>
    </source>
</evidence>
<keyword evidence="2" id="KW-1185">Reference proteome</keyword>
<evidence type="ECO:0000313" key="2">
    <source>
        <dbReference type="Proteomes" id="UP001498398"/>
    </source>
</evidence>
<accession>A0ABR1K385</accession>
<reference evidence="1 2" key="1">
    <citation type="submission" date="2024-01" db="EMBL/GenBank/DDBJ databases">
        <title>A draft genome for the cacao thread blight pathogen Marasmiellus scandens.</title>
        <authorList>
            <person name="Baruah I.K."/>
            <person name="Leung J."/>
            <person name="Bukari Y."/>
            <person name="Amoako-Attah I."/>
            <person name="Meinhardt L.W."/>
            <person name="Bailey B.A."/>
            <person name="Cohen S.P."/>
        </authorList>
    </citation>
    <scope>NUCLEOTIDE SEQUENCE [LARGE SCALE GENOMIC DNA]</scope>
    <source>
        <strain evidence="1 2">GH-19</strain>
    </source>
</reference>
<protein>
    <recommendedName>
        <fullName evidence="3">Cytochrome P450</fullName>
    </recommendedName>
</protein>
<dbReference type="EMBL" id="JBANRG010000003">
    <property type="protein sequence ID" value="KAK7469039.1"/>
    <property type="molecule type" value="Genomic_DNA"/>
</dbReference>
<gene>
    <name evidence="1" type="ORF">VKT23_003533</name>
</gene>
<dbReference type="Proteomes" id="UP001498398">
    <property type="component" value="Unassembled WGS sequence"/>
</dbReference>
<name>A0ABR1K385_9AGAR</name>
<dbReference type="Gene3D" id="1.10.630.10">
    <property type="entry name" value="Cytochrome P450"/>
    <property type="match status" value="1"/>
</dbReference>
<sequence length="82" mass="8705">MVTLNVIYKGAGPKSCLGFRFGVTEVRAIVVGLLEAFEFSLPEGGLELQKIPGGGILHPMVRGKLHEGPSLPLIVKPRVAVV</sequence>
<dbReference type="InterPro" id="IPR001128">
    <property type="entry name" value="Cyt_P450"/>
</dbReference>
<dbReference type="InterPro" id="IPR036396">
    <property type="entry name" value="Cyt_P450_sf"/>
</dbReference>
<proteinExistence type="predicted"/>
<dbReference type="Pfam" id="PF00067">
    <property type="entry name" value="p450"/>
    <property type="match status" value="1"/>
</dbReference>